<reference evidence="2" key="1">
    <citation type="journal article" date="2022" name="bioRxiv">
        <title>Sequencing and chromosome-scale assembly of the giantPleurodeles waltlgenome.</title>
        <authorList>
            <person name="Brown T."/>
            <person name="Elewa A."/>
            <person name="Iarovenko S."/>
            <person name="Subramanian E."/>
            <person name="Araus A.J."/>
            <person name="Petzold A."/>
            <person name="Susuki M."/>
            <person name="Suzuki K.-i.T."/>
            <person name="Hayashi T."/>
            <person name="Toyoda A."/>
            <person name="Oliveira C."/>
            <person name="Osipova E."/>
            <person name="Leigh N.D."/>
            <person name="Simon A."/>
            <person name="Yun M.H."/>
        </authorList>
    </citation>
    <scope>NUCLEOTIDE SEQUENCE</scope>
    <source>
        <strain evidence="2">20211129_DDA</strain>
        <tissue evidence="2">Liver</tissue>
    </source>
</reference>
<feature type="region of interest" description="Disordered" evidence="1">
    <location>
        <begin position="1"/>
        <end position="39"/>
    </location>
</feature>
<feature type="compositionally biased region" description="Basic and acidic residues" evidence="1">
    <location>
        <begin position="1"/>
        <end position="16"/>
    </location>
</feature>
<sequence>MGEVGRRKDIKQKEGTTAETMADLGGTKSTHPVEKTGDPTLQGVLQAITVSREALEGKLDALATDLTILRDDHCRLAEKVYTTEKQVKEFLPEIKDTSKITQNDGKANP</sequence>
<comment type="caution">
    <text evidence="2">The sequence shown here is derived from an EMBL/GenBank/DDBJ whole genome shotgun (WGS) entry which is preliminary data.</text>
</comment>
<protein>
    <submittedName>
        <fullName evidence="2">Uncharacterized protein</fullName>
    </submittedName>
</protein>
<name>A0AAV7QGB3_PLEWA</name>
<proteinExistence type="predicted"/>
<dbReference type="AlphaFoldDB" id="A0AAV7QGB3"/>
<accession>A0AAV7QGB3</accession>
<organism evidence="2 3">
    <name type="scientific">Pleurodeles waltl</name>
    <name type="common">Iberian ribbed newt</name>
    <dbReference type="NCBI Taxonomy" id="8319"/>
    <lineage>
        <taxon>Eukaryota</taxon>
        <taxon>Metazoa</taxon>
        <taxon>Chordata</taxon>
        <taxon>Craniata</taxon>
        <taxon>Vertebrata</taxon>
        <taxon>Euteleostomi</taxon>
        <taxon>Amphibia</taxon>
        <taxon>Batrachia</taxon>
        <taxon>Caudata</taxon>
        <taxon>Salamandroidea</taxon>
        <taxon>Salamandridae</taxon>
        <taxon>Pleurodelinae</taxon>
        <taxon>Pleurodeles</taxon>
    </lineage>
</organism>
<evidence type="ECO:0000313" key="3">
    <source>
        <dbReference type="Proteomes" id="UP001066276"/>
    </source>
</evidence>
<dbReference type="EMBL" id="JANPWB010000010">
    <property type="protein sequence ID" value="KAJ1139587.1"/>
    <property type="molecule type" value="Genomic_DNA"/>
</dbReference>
<gene>
    <name evidence="2" type="ORF">NDU88_005956</name>
</gene>
<evidence type="ECO:0000256" key="1">
    <source>
        <dbReference type="SAM" id="MobiDB-lite"/>
    </source>
</evidence>
<evidence type="ECO:0000313" key="2">
    <source>
        <dbReference type="EMBL" id="KAJ1139587.1"/>
    </source>
</evidence>
<dbReference type="Proteomes" id="UP001066276">
    <property type="component" value="Chromosome 6"/>
</dbReference>
<keyword evidence="3" id="KW-1185">Reference proteome</keyword>